<comment type="similarity">
    <text evidence="1">Belongs to the cycloisomerase 2 family.</text>
</comment>
<dbReference type="InterPro" id="IPR015943">
    <property type="entry name" value="WD40/YVTN_repeat-like_dom_sf"/>
</dbReference>
<name>A0ABP0EPP8_9LACO</name>
<dbReference type="EMBL" id="CAWVOH010000001">
    <property type="protein sequence ID" value="CAK8053732.1"/>
    <property type="molecule type" value="Genomic_DNA"/>
</dbReference>
<dbReference type="GO" id="GO:0017057">
    <property type="term" value="F:6-phosphogluconolactonase activity"/>
    <property type="evidence" value="ECO:0007669"/>
    <property type="project" value="UniProtKB-EC"/>
</dbReference>
<dbReference type="RefSeq" id="WP_349641284.1">
    <property type="nucleotide sequence ID" value="NZ_CAWVOH010000001.1"/>
</dbReference>
<evidence type="ECO:0000313" key="3">
    <source>
        <dbReference type="Proteomes" id="UP001314241"/>
    </source>
</evidence>
<reference evidence="2 3" key="1">
    <citation type="submission" date="2024-01" db="EMBL/GenBank/DDBJ databases">
        <authorList>
            <person name="Botero Cardona J."/>
        </authorList>
    </citation>
    <scope>NUCLEOTIDE SEQUENCE [LARGE SCALE GENOMIC DNA]</scope>
    <source>
        <strain evidence="2 3">LMG 33000</strain>
    </source>
</reference>
<evidence type="ECO:0000256" key="1">
    <source>
        <dbReference type="ARBA" id="ARBA00005564"/>
    </source>
</evidence>
<dbReference type="Pfam" id="PF10282">
    <property type="entry name" value="Lactonase"/>
    <property type="match status" value="1"/>
</dbReference>
<keyword evidence="2" id="KW-0378">Hydrolase</keyword>
<dbReference type="SUPFAM" id="SSF51004">
    <property type="entry name" value="C-terminal (heme d1) domain of cytochrome cd1-nitrite reductase"/>
    <property type="match status" value="1"/>
</dbReference>
<evidence type="ECO:0000313" key="2">
    <source>
        <dbReference type="EMBL" id="CAK8053732.1"/>
    </source>
</evidence>
<keyword evidence="3" id="KW-1185">Reference proteome</keyword>
<organism evidence="2 3">
    <name type="scientific">Eupransor demetentiae</name>
    <dbReference type="NCBI Taxonomy" id="3109584"/>
    <lineage>
        <taxon>Bacteria</taxon>
        <taxon>Bacillati</taxon>
        <taxon>Bacillota</taxon>
        <taxon>Bacilli</taxon>
        <taxon>Lactobacillales</taxon>
        <taxon>Lactobacillaceae</taxon>
        <taxon>Eupransor</taxon>
    </lineage>
</organism>
<proteinExistence type="inferred from homology"/>
<comment type="caution">
    <text evidence="2">The sequence shown here is derived from an EMBL/GenBank/DDBJ whole genome shotgun (WGS) entry which is preliminary data.</text>
</comment>
<protein>
    <submittedName>
        <fullName evidence="2">Cycloisomerase 2 family (Pgl)</fullName>
        <ecNumber evidence="2">3.1.1.31</ecNumber>
    </submittedName>
</protein>
<sequence length="343" mass="37899">MTIHKLLFGTYTKQSSKGIYEAELDADQGKLENLELVYPLTNPTYLAISKANKVYAVENRHGQAGVVTLDNSKRPMVEIGAALSEGTAPAYIGIDEERQMVFAGYYHRGTVEVYKISSDGNLELTDRWENHGSGPRPEQDSAHIHYCNLTPDKRLVAVDLGADQAITFDISDAGKLTEVSRYQADAGFGPRHIRFSPNGEYAYLLGELSSLLSVLKYDGESGSFEHVMTASTIPADWEEHNGAAAIRITKDGRFIYTSNRGHDSVSVFETSNMGAEIELKQIISTEGSFPRDMNLDPNEKFLVVANQKTNNVSVYSRDADSGELTLVQKDFELPEGVRVAFEN</sequence>
<dbReference type="InterPro" id="IPR050282">
    <property type="entry name" value="Cycloisomerase_2"/>
</dbReference>
<accession>A0ABP0EPP8</accession>
<gene>
    <name evidence="2" type="ORF">R54876_GBNLAHCA_00289</name>
</gene>
<dbReference type="InterPro" id="IPR019405">
    <property type="entry name" value="Lactonase_7-beta_prop"/>
</dbReference>
<dbReference type="Proteomes" id="UP001314241">
    <property type="component" value="Unassembled WGS sequence"/>
</dbReference>
<dbReference type="PANTHER" id="PTHR30344">
    <property type="entry name" value="6-PHOSPHOGLUCONOLACTONASE-RELATED"/>
    <property type="match status" value="1"/>
</dbReference>
<dbReference type="EC" id="3.1.1.31" evidence="2"/>
<dbReference type="Gene3D" id="2.130.10.10">
    <property type="entry name" value="YVTN repeat-like/Quinoprotein amine dehydrogenase"/>
    <property type="match status" value="1"/>
</dbReference>
<dbReference type="PANTHER" id="PTHR30344:SF1">
    <property type="entry name" value="6-PHOSPHOGLUCONOLACTONASE"/>
    <property type="match status" value="1"/>
</dbReference>
<dbReference type="InterPro" id="IPR011048">
    <property type="entry name" value="Haem_d1_sf"/>
</dbReference>